<feature type="domain" description="Peptidase S1" evidence="7">
    <location>
        <begin position="23"/>
        <end position="220"/>
    </location>
</feature>
<comment type="subcellular location">
    <subcellularLocation>
        <location evidence="1">Secreted</location>
        <location evidence="1">Extracellular space</location>
    </subcellularLocation>
</comment>
<dbReference type="SMART" id="SM00020">
    <property type="entry name" value="Tryp_SPc"/>
    <property type="match status" value="1"/>
</dbReference>
<reference evidence="8" key="1">
    <citation type="submission" date="2021-01" db="EMBL/GenBank/DDBJ databases">
        <authorList>
            <person name="Zahm M."/>
            <person name="Roques C."/>
            <person name="Cabau C."/>
            <person name="Klopp C."/>
            <person name="Donnadieu C."/>
            <person name="Jouanno E."/>
            <person name="Lampietro C."/>
            <person name="Louis A."/>
            <person name="Herpin A."/>
            <person name="Echchiki A."/>
            <person name="Berthelot C."/>
            <person name="Parey E."/>
            <person name="Roest-Crollius H."/>
            <person name="Braasch I."/>
            <person name="Postlethwait J."/>
            <person name="Bobe J."/>
            <person name="Montfort J."/>
            <person name="Bouchez O."/>
            <person name="Begum T."/>
            <person name="Mejri S."/>
            <person name="Adams A."/>
            <person name="Chen W.-J."/>
            <person name="Guiguen Y."/>
        </authorList>
    </citation>
    <scope>NUCLEOTIDE SEQUENCE</scope>
    <source>
        <strain evidence="8">YG-15Mar2019-1</strain>
        <tissue evidence="8">Brain</tissue>
    </source>
</reference>
<comment type="catalytic activity">
    <reaction evidence="4">
        <text>Preferential cleavage: Arg-|-Xaa, Lys-|-Xaa.</text>
        <dbReference type="EC" id="3.4.21.4"/>
    </reaction>
</comment>
<dbReference type="InterPro" id="IPR018114">
    <property type="entry name" value="TRYPSIN_HIS"/>
</dbReference>
<protein>
    <recommendedName>
        <fullName evidence="5">trypsin</fullName>
        <ecNumber evidence="5">3.4.21.4</ecNumber>
    </recommendedName>
</protein>
<dbReference type="Pfam" id="PF00089">
    <property type="entry name" value="Trypsin"/>
    <property type="match status" value="1"/>
</dbReference>
<dbReference type="PROSITE" id="PS00134">
    <property type="entry name" value="TRYPSIN_HIS"/>
    <property type="match status" value="1"/>
</dbReference>
<dbReference type="EMBL" id="JAFDVH010000015">
    <property type="protein sequence ID" value="KAG7463688.1"/>
    <property type="molecule type" value="Genomic_DNA"/>
</dbReference>
<evidence type="ECO:0000313" key="9">
    <source>
        <dbReference type="Proteomes" id="UP001046870"/>
    </source>
</evidence>
<accession>A0A9D3PMU0</accession>
<keyword evidence="9" id="KW-1185">Reference proteome</keyword>
<dbReference type="PRINTS" id="PR00722">
    <property type="entry name" value="CHYMOTRYPSIN"/>
</dbReference>
<keyword evidence="6" id="KW-0732">Signal</keyword>
<evidence type="ECO:0000256" key="6">
    <source>
        <dbReference type="SAM" id="SignalP"/>
    </source>
</evidence>
<feature type="signal peptide" evidence="6">
    <location>
        <begin position="1"/>
        <end position="18"/>
    </location>
</feature>
<dbReference type="PANTHER" id="PTHR24271:SF80">
    <property type="entry name" value="GRANZYME 3, TANDEM DUPLICATE 1-RELATED"/>
    <property type="match status" value="1"/>
</dbReference>
<feature type="chain" id="PRO_5039109018" description="trypsin" evidence="6">
    <location>
        <begin position="19"/>
        <end position="227"/>
    </location>
</feature>
<evidence type="ECO:0000259" key="7">
    <source>
        <dbReference type="PROSITE" id="PS50240"/>
    </source>
</evidence>
<evidence type="ECO:0000313" key="8">
    <source>
        <dbReference type="EMBL" id="KAG7463688.1"/>
    </source>
</evidence>
<dbReference type="CDD" id="cd00190">
    <property type="entry name" value="Tryp_SPc"/>
    <property type="match status" value="1"/>
</dbReference>
<evidence type="ECO:0000256" key="3">
    <source>
        <dbReference type="ARBA" id="ARBA00023157"/>
    </source>
</evidence>
<dbReference type="AlphaFoldDB" id="A0A9D3PMU0"/>
<dbReference type="EC" id="3.4.21.4" evidence="5"/>
<evidence type="ECO:0000256" key="1">
    <source>
        <dbReference type="ARBA" id="ARBA00004239"/>
    </source>
</evidence>
<dbReference type="InterPro" id="IPR001314">
    <property type="entry name" value="Peptidase_S1A"/>
</dbReference>
<keyword evidence="2" id="KW-0865">Zymogen</keyword>
<dbReference type="Gene3D" id="2.40.10.10">
    <property type="entry name" value="Trypsin-like serine proteases"/>
    <property type="match status" value="1"/>
</dbReference>
<dbReference type="GO" id="GO:0006508">
    <property type="term" value="P:proteolysis"/>
    <property type="evidence" value="ECO:0007669"/>
    <property type="project" value="InterPro"/>
</dbReference>
<dbReference type="GO" id="GO:0004252">
    <property type="term" value="F:serine-type endopeptidase activity"/>
    <property type="evidence" value="ECO:0007669"/>
    <property type="project" value="UniProtKB-EC"/>
</dbReference>
<organism evidence="8 9">
    <name type="scientific">Megalops atlanticus</name>
    <name type="common">Tarpon</name>
    <name type="synonym">Clupea gigantea</name>
    <dbReference type="NCBI Taxonomy" id="7932"/>
    <lineage>
        <taxon>Eukaryota</taxon>
        <taxon>Metazoa</taxon>
        <taxon>Chordata</taxon>
        <taxon>Craniata</taxon>
        <taxon>Vertebrata</taxon>
        <taxon>Euteleostomi</taxon>
        <taxon>Actinopterygii</taxon>
        <taxon>Neopterygii</taxon>
        <taxon>Teleostei</taxon>
        <taxon>Elopiformes</taxon>
        <taxon>Megalopidae</taxon>
        <taxon>Megalops</taxon>
    </lineage>
</organism>
<sequence>MKPLLPLCLLLLISPAGASESGIIGGKKAKPHSRPYMASFQIRESHVCGGLLIREDFVLTAAHCIRPGYNNEDSAVSVSAAADLPCSPKSMRVVLGAHNLKKKEKSQQKIPVKKCIKHKLNEKSPFDFDLMLLKLQRNATLDKYVQVKELPKKEETLKENTRCLISGWGWKKPDGPAEDILQDVVLAIQSSKDCKRIWQKHFTSNRMICTRSDGKKGICQASLVIHL</sequence>
<dbReference type="OrthoDB" id="5565075at2759"/>
<dbReference type="FunFam" id="2.40.10.10:FF:000005">
    <property type="entry name" value="Serine protease 37"/>
    <property type="match status" value="1"/>
</dbReference>
<dbReference type="GO" id="GO:0005576">
    <property type="term" value="C:extracellular region"/>
    <property type="evidence" value="ECO:0007669"/>
    <property type="project" value="UniProtKB-SubCell"/>
</dbReference>
<evidence type="ECO:0000256" key="4">
    <source>
        <dbReference type="ARBA" id="ARBA00036320"/>
    </source>
</evidence>
<gene>
    <name evidence="8" type="ORF">MATL_G00179270</name>
</gene>
<keyword evidence="3" id="KW-1015">Disulfide bond</keyword>
<dbReference type="InterPro" id="IPR043504">
    <property type="entry name" value="Peptidase_S1_PA_chymotrypsin"/>
</dbReference>
<dbReference type="SUPFAM" id="SSF50494">
    <property type="entry name" value="Trypsin-like serine proteases"/>
    <property type="match status" value="1"/>
</dbReference>
<comment type="caution">
    <text evidence="8">The sequence shown here is derived from an EMBL/GenBank/DDBJ whole genome shotgun (WGS) entry which is preliminary data.</text>
</comment>
<dbReference type="InterPro" id="IPR009003">
    <property type="entry name" value="Peptidase_S1_PA"/>
</dbReference>
<evidence type="ECO:0000256" key="5">
    <source>
        <dbReference type="ARBA" id="ARBA00038868"/>
    </source>
</evidence>
<proteinExistence type="predicted"/>
<name>A0A9D3PMU0_MEGAT</name>
<dbReference type="InterPro" id="IPR001254">
    <property type="entry name" value="Trypsin_dom"/>
</dbReference>
<evidence type="ECO:0000256" key="2">
    <source>
        <dbReference type="ARBA" id="ARBA00023145"/>
    </source>
</evidence>
<dbReference type="Proteomes" id="UP001046870">
    <property type="component" value="Chromosome 15"/>
</dbReference>
<dbReference type="PROSITE" id="PS50240">
    <property type="entry name" value="TRYPSIN_DOM"/>
    <property type="match status" value="1"/>
</dbReference>
<dbReference type="PANTHER" id="PTHR24271">
    <property type="entry name" value="KALLIKREIN-RELATED"/>
    <property type="match status" value="1"/>
</dbReference>